<feature type="transmembrane region" description="Helical" evidence="5">
    <location>
        <begin position="99"/>
        <end position="119"/>
    </location>
</feature>
<dbReference type="GO" id="GO:0016020">
    <property type="term" value="C:membrane"/>
    <property type="evidence" value="ECO:0007669"/>
    <property type="project" value="UniProtKB-SubCell"/>
</dbReference>
<feature type="transmembrane region" description="Helical" evidence="5">
    <location>
        <begin position="250"/>
        <end position="269"/>
    </location>
</feature>
<dbReference type="AlphaFoldDB" id="A0AAW9RC95"/>
<evidence type="ECO:0000313" key="7">
    <source>
        <dbReference type="EMBL" id="MEJ8571167.1"/>
    </source>
</evidence>
<dbReference type="InterPro" id="IPR000620">
    <property type="entry name" value="EamA_dom"/>
</dbReference>
<dbReference type="InterPro" id="IPR050638">
    <property type="entry name" value="AA-Vitamin_Transporters"/>
</dbReference>
<keyword evidence="2 5" id="KW-0812">Transmembrane</keyword>
<protein>
    <submittedName>
        <fullName evidence="7">EamA family transporter</fullName>
    </submittedName>
</protein>
<dbReference type="InterPro" id="IPR037185">
    <property type="entry name" value="EmrE-like"/>
</dbReference>
<feature type="transmembrane region" description="Helical" evidence="5">
    <location>
        <begin position="185"/>
        <end position="206"/>
    </location>
</feature>
<name>A0AAW9RC95_9HYPH</name>
<keyword evidence="3 5" id="KW-1133">Transmembrane helix</keyword>
<dbReference type="EMBL" id="JAZHOF010000002">
    <property type="protein sequence ID" value="MEJ8571167.1"/>
    <property type="molecule type" value="Genomic_DNA"/>
</dbReference>
<feature type="transmembrane region" description="Helical" evidence="5">
    <location>
        <begin position="131"/>
        <end position="150"/>
    </location>
</feature>
<organism evidence="7 8">
    <name type="scientific">Microbaculum marinum</name>
    <dbReference type="NCBI Taxonomy" id="1764581"/>
    <lineage>
        <taxon>Bacteria</taxon>
        <taxon>Pseudomonadati</taxon>
        <taxon>Pseudomonadota</taxon>
        <taxon>Alphaproteobacteria</taxon>
        <taxon>Hyphomicrobiales</taxon>
        <taxon>Tepidamorphaceae</taxon>
        <taxon>Microbaculum</taxon>
    </lineage>
</organism>
<reference evidence="7 8" key="1">
    <citation type="submission" date="2024-02" db="EMBL/GenBank/DDBJ databases">
        <title>Genome analysis and characterization of Microbaculum marinisediminis sp. nov., isolated from marine sediment.</title>
        <authorList>
            <person name="Du Z.-J."/>
            <person name="Ye Y.-Q."/>
            <person name="Zhang Z.-R."/>
            <person name="Yuan S.-M."/>
            <person name="Zhang X.-Y."/>
        </authorList>
    </citation>
    <scope>NUCLEOTIDE SEQUENCE [LARGE SCALE GENOMIC DNA]</scope>
    <source>
        <strain evidence="7 8">SDUM1044001</strain>
    </source>
</reference>
<accession>A0AAW9RC95</accession>
<dbReference type="Proteomes" id="UP001378188">
    <property type="component" value="Unassembled WGS sequence"/>
</dbReference>
<feature type="transmembrane region" description="Helical" evidence="5">
    <location>
        <begin position="275"/>
        <end position="291"/>
    </location>
</feature>
<comment type="caution">
    <text evidence="7">The sequence shown here is derived from an EMBL/GenBank/DDBJ whole genome shotgun (WGS) entry which is preliminary data.</text>
</comment>
<dbReference type="PANTHER" id="PTHR32322">
    <property type="entry name" value="INNER MEMBRANE TRANSPORTER"/>
    <property type="match status" value="1"/>
</dbReference>
<comment type="subcellular location">
    <subcellularLocation>
        <location evidence="1">Membrane</location>
        <topology evidence="1">Multi-pass membrane protein</topology>
    </subcellularLocation>
</comment>
<keyword evidence="8" id="KW-1185">Reference proteome</keyword>
<evidence type="ECO:0000313" key="8">
    <source>
        <dbReference type="Proteomes" id="UP001378188"/>
    </source>
</evidence>
<feature type="transmembrane region" description="Helical" evidence="5">
    <location>
        <begin position="72"/>
        <end position="93"/>
    </location>
</feature>
<sequence>MNKISAPMGAVEWALLLVLSLLWGGSFLFAKVAVGELPPLTVAFLRVSIAAATLVAIVRIRGLGMPSGREWLPFLVMGTINNVIPFGLLFWAMTQVTSGLAAILNATTPLFTVLCAHVLTADERMTPQKLAGVLIGLGGVAVMIGLDTLSGLGLDVLAQLACVGAAVSYAFATIWGRRLSGRPPLVVAAGQVTSSSILLLPIILVVDTPWRLSAPSAATAGAILALALAATALAYLIYFRILQTAGSTNLSLVTFLIPVSALALGALLLGETVTASNLAGMVLIGIGLAAIDGRPFSAIRAVAAGRRVRAR</sequence>
<proteinExistence type="predicted"/>
<feature type="domain" description="EamA" evidence="6">
    <location>
        <begin position="159"/>
        <end position="290"/>
    </location>
</feature>
<dbReference type="SUPFAM" id="SSF103481">
    <property type="entry name" value="Multidrug resistance efflux transporter EmrE"/>
    <property type="match status" value="2"/>
</dbReference>
<evidence type="ECO:0000256" key="1">
    <source>
        <dbReference type="ARBA" id="ARBA00004141"/>
    </source>
</evidence>
<evidence type="ECO:0000256" key="2">
    <source>
        <dbReference type="ARBA" id="ARBA00022692"/>
    </source>
</evidence>
<feature type="transmembrane region" description="Helical" evidence="5">
    <location>
        <begin position="40"/>
        <end position="60"/>
    </location>
</feature>
<evidence type="ECO:0000256" key="3">
    <source>
        <dbReference type="ARBA" id="ARBA00022989"/>
    </source>
</evidence>
<dbReference type="RefSeq" id="WP_340328848.1">
    <property type="nucleotide sequence ID" value="NZ_JAZHOF010000002.1"/>
</dbReference>
<dbReference type="PANTHER" id="PTHR32322:SF9">
    <property type="entry name" value="AMINO-ACID METABOLITE EFFLUX PUMP-RELATED"/>
    <property type="match status" value="1"/>
</dbReference>
<feature type="transmembrane region" description="Helical" evidence="5">
    <location>
        <begin position="156"/>
        <end position="176"/>
    </location>
</feature>
<gene>
    <name evidence="7" type="ORF">V3328_06765</name>
</gene>
<evidence type="ECO:0000256" key="5">
    <source>
        <dbReference type="SAM" id="Phobius"/>
    </source>
</evidence>
<feature type="domain" description="EamA" evidence="6">
    <location>
        <begin position="15"/>
        <end position="144"/>
    </location>
</feature>
<keyword evidence="4 5" id="KW-0472">Membrane</keyword>
<evidence type="ECO:0000259" key="6">
    <source>
        <dbReference type="Pfam" id="PF00892"/>
    </source>
</evidence>
<feature type="transmembrane region" description="Helical" evidence="5">
    <location>
        <begin position="218"/>
        <end position="238"/>
    </location>
</feature>
<evidence type="ECO:0000256" key="4">
    <source>
        <dbReference type="ARBA" id="ARBA00023136"/>
    </source>
</evidence>
<dbReference type="Pfam" id="PF00892">
    <property type="entry name" value="EamA"/>
    <property type="match status" value="2"/>
</dbReference>